<comment type="function">
    <text evidence="6">Methylates ribosomal protein L11.</text>
</comment>
<comment type="similarity">
    <text evidence="1 6">Belongs to the methyltransferase superfamily. PrmA family.</text>
</comment>
<keyword evidence="5 6" id="KW-0949">S-adenosyl-L-methionine</keyword>
<dbReference type="PANTHER" id="PTHR43648">
    <property type="entry name" value="ELECTRON TRANSFER FLAVOPROTEIN BETA SUBUNIT LYSINE METHYLTRANSFERASE"/>
    <property type="match status" value="1"/>
</dbReference>
<feature type="binding site" evidence="6">
    <location>
        <position position="208"/>
    </location>
    <ligand>
        <name>S-adenosyl-L-methionine</name>
        <dbReference type="ChEBI" id="CHEBI:59789"/>
    </ligand>
</feature>
<evidence type="ECO:0000256" key="2">
    <source>
        <dbReference type="ARBA" id="ARBA00022490"/>
    </source>
</evidence>
<dbReference type="PIRSF" id="PIRSF000401">
    <property type="entry name" value="RPL11_MTase"/>
    <property type="match status" value="1"/>
</dbReference>
<gene>
    <name evidence="6" type="primary">prmA</name>
    <name evidence="7" type="ORF">SAMN04488128_101660</name>
</gene>
<feature type="binding site" evidence="6">
    <location>
        <position position="144"/>
    </location>
    <ligand>
        <name>S-adenosyl-L-methionine</name>
        <dbReference type="ChEBI" id="CHEBI:59789"/>
    </ligand>
</feature>
<dbReference type="GO" id="GO:0032259">
    <property type="term" value="P:methylation"/>
    <property type="evidence" value="ECO:0007669"/>
    <property type="project" value="UniProtKB-KW"/>
</dbReference>
<dbReference type="Gene3D" id="3.40.50.150">
    <property type="entry name" value="Vaccinia Virus protein VP39"/>
    <property type="match status" value="1"/>
</dbReference>
<dbReference type="RefSeq" id="WP_078667323.1">
    <property type="nucleotide sequence ID" value="NZ_FUWZ01000001.1"/>
</dbReference>
<dbReference type="InterPro" id="IPR004498">
    <property type="entry name" value="Ribosomal_PrmA_MeTrfase"/>
</dbReference>
<protein>
    <recommendedName>
        <fullName evidence="6">Ribosomal protein L11 methyltransferase</fullName>
        <shortName evidence="6">L11 Mtase</shortName>
        <ecNumber evidence="6">2.1.1.-</ecNumber>
    </recommendedName>
</protein>
<name>A0A1T4LJ93_9BACT</name>
<keyword evidence="4 6" id="KW-0808">Transferase</keyword>
<dbReference type="OrthoDB" id="9785995at2"/>
<comment type="subcellular location">
    <subcellularLocation>
        <location evidence="6">Cytoplasm</location>
    </subcellularLocation>
</comment>
<keyword evidence="7" id="KW-0689">Ribosomal protein</keyword>
<keyword evidence="3 6" id="KW-0489">Methyltransferase</keyword>
<keyword evidence="7" id="KW-0687">Ribonucleoprotein</keyword>
<sequence>MSHIAITLQASAEQADLLVAQLSDAGYEGFEEQTDQLIAYIPEADFEEVLLQSILLPYGITYTKETIQQTNWNAVWESNFEPVQVDGFCGIRAGFHPPFTPAPTYEIVITPKMSFGTGHHATTSSMIRLMQHLSFEGKKVFDFGTGTGILAILADKMGAAKTDAIDYDEWAVNNTLENIQTNYTQHTTVWQADNLDAVTDTYDIILANINLNVLLRFMNDMRRLMAPDGILLLSGIMPSDEQQILASAVPAGFVLLDKIEKDNWLALKLKASGKE</sequence>
<dbReference type="GO" id="GO:0005840">
    <property type="term" value="C:ribosome"/>
    <property type="evidence" value="ECO:0007669"/>
    <property type="project" value="UniProtKB-KW"/>
</dbReference>
<dbReference type="HAMAP" id="MF_00735">
    <property type="entry name" value="Methyltr_PrmA"/>
    <property type="match status" value="1"/>
</dbReference>
<dbReference type="GO" id="GO:0016279">
    <property type="term" value="F:protein-lysine N-methyltransferase activity"/>
    <property type="evidence" value="ECO:0007669"/>
    <property type="project" value="RHEA"/>
</dbReference>
<dbReference type="Pfam" id="PF06325">
    <property type="entry name" value="PrmA"/>
    <property type="match status" value="1"/>
</dbReference>
<evidence type="ECO:0000313" key="8">
    <source>
        <dbReference type="Proteomes" id="UP000190367"/>
    </source>
</evidence>
<evidence type="ECO:0000256" key="1">
    <source>
        <dbReference type="ARBA" id="ARBA00009741"/>
    </source>
</evidence>
<dbReference type="InterPro" id="IPR029063">
    <property type="entry name" value="SAM-dependent_MTases_sf"/>
</dbReference>
<dbReference type="Proteomes" id="UP000190367">
    <property type="component" value="Unassembled WGS sequence"/>
</dbReference>
<evidence type="ECO:0000313" key="7">
    <source>
        <dbReference type="EMBL" id="SJZ54504.1"/>
    </source>
</evidence>
<feature type="binding site" evidence="6">
    <location>
        <position position="123"/>
    </location>
    <ligand>
        <name>S-adenosyl-L-methionine</name>
        <dbReference type="ChEBI" id="CHEBI:59789"/>
    </ligand>
</feature>
<comment type="catalytic activity">
    <reaction evidence="6">
        <text>L-lysyl-[protein] + 3 S-adenosyl-L-methionine = N(6),N(6),N(6)-trimethyl-L-lysyl-[protein] + 3 S-adenosyl-L-homocysteine + 3 H(+)</text>
        <dbReference type="Rhea" id="RHEA:54192"/>
        <dbReference type="Rhea" id="RHEA-COMP:9752"/>
        <dbReference type="Rhea" id="RHEA-COMP:13826"/>
        <dbReference type="ChEBI" id="CHEBI:15378"/>
        <dbReference type="ChEBI" id="CHEBI:29969"/>
        <dbReference type="ChEBI" id="CHEBI:57856"/>
        <dbReference type="ChEBI" id="CHEBI:59789"/>
        <dbReference type="ChEBI" id="CHEBI:61961"/>
    </reaction>
</comment>
<dbReference type="InterPro" id="IPR050078">
    <property type="entry name" value="Ribosomal_L11_MeTrfase_PrmA"/>
</dbReference>
<evidence type="ECO:0000256" key="6">
    <source>
        <dbReference type="HAMAP-Rule" id="MF_00735"/>
    </source>
</evidence>
<keyword evidence="8" id="KW-1185">Reference proteome</keyword>
<dbReference type="CDD" id="cd02440">
    <property type="entry name" value="AdoMet_MTases"/>
    <property type="match status" value="1"/>
</dbReference>
<feature type="binding site" evidence="6">
    <location>
        <position position="166"/>
    </location>
    <ligand>
        <name>S-adenosyl-L-methionine</name>
        <dbReference type="ChEBI" id="CHEBI:59789"/>
    </ligand>
</feature>
<dbReference type="AlphaFoldDB" id="A0A1T4LJ93"/>
<dbReference type="NCBIfam" id="NF001785">
    <property type="entry name" value="PRK00517.2-2"/>
    <property type="match status" value="1"/>
</dbReference>
<dbReference type="GO" id="GO:0005737">
    <property type="term" value="C:cytoplasm"/>
    <property type="evidence" value="ECO:0007669"/>
    <property type="project" value="UniProtKB-SubCell"/>
</dbReference>
<dbReference type="SUPFAM" id="SSF53335">
    <property type="entry name" value="S-adenosyl-L-methionine-dependent methyltransferases"/>
    <property type="match status" value="1"/>
</dbReference>
<reference evidence="8" key="1">
    <citation type="submission" date="2017-02" db="EMBL/GenBank/DDBJ databases">
        <authorList>
            <person name="Varghese N."/>
            <person name="Submissions S."/>
        </authorList>
    </citation>
    <scope>NUCLEOTIDE SEQUENCE [LARGE SCALE GENOMIC DNA]</scope>
    <source>
        <strain evidence="8">DSM 22224</strain>
    </source>
</reference>
<dbReference type="STRING" id="634771.SAMN04488128_101660"/>
<dbReference type="PANTHER" id="PTHR43648:SF1">
    <property type="entry name" value="ELECTRON TRANSFER FLAVOPROTEIN BETA SUBUNIT LYSINE METHYLTRANSFERASE"/>
    <property type="match status" value="1"/>
</dbReference>
<proteinExistence type="inferred from homology"/>
<accession>A0A1T4LJ93</accession>
<evidence type="ECO:0000256" key="3">
    <source>
        <dbReference type="ARBA" id="ARBA00022603"/>
    </source>
</evidence>
<dbReference type="EMBL" id="FUWZ01000001">
    <property type="protein sequence ID" value="SJZ54504.1"/>
    <property type="molecule type" value="Genomic_DNA"/>
</dbReference>
<evidence type="ECO:0000256" key="4">
    <source>
        <dbReference type="ARBA" id="ARBA00022679"/>
    </source>
</evidence>
<organism evidence="7 8">
    <name type="scientific">Chitinophaga eiseniae</name>
    <dbReference type="NCBI Taxonomy" id="634771"/>
    <lineage>
        <taxon>Bacteria</taxon>
        <taxon>Pseudomonadati</taxon>
        <taxon>Bacteroidota</taxon>
        <taxon>Chitinophagia</taxon>
        <taxon>Chitinophagales</taxon>
        <taxon>Chitinophagaceae</taxon>
        <taxon>Chitinophaga</taxon>
    </lineage>
</organism>
<evidence type="ECO:0000256" key="5">
    <source>
        <dbReference type="ARBA" id="ARBA00022691"/>
    </source>
</evidence>
<dbReference type="EC" id="2.1.1.-" evidence="6"/>
<keyword evidence="2 6" id="KW-0963">Cytoplasm</keyword>